<evidence type="ECO:0000313" key="5">
    <source>
        <dbReference type="Proteomes" id="UP000254701"/>
    </source>
</evidence>
<dbReference type="AlphaFoldDB" id="A0A380WDR9"/>
<dbReference type="GO" id="GO:0005737">
    <property type="term" value="C:cytoplasm"/>
    <property type="evidence" value="ECO:0007669"/>
    <property type="project" value="UniProtKB-SubCell"/>
</dbReference>
<gene>
    <name evidence="3 4" type="primary">ureD</name>
    <name evidence="4" type="ORF">NCTC10684_00355</name>
</gene>
<keyword evidence="2 3" id="KW-0143">Chaperone</keyword>
<dbReference type="Proteomes" id="UP000254701">
    <property type="component" value="Unassembled WGS sequence"/>
</dbReference>
<evidence type="ECO:0000313" key="4">
    <source>
        <dbReference type="EMBL" id="SUU87163.1"/>
    </source>
</evidence>
<keyword evidence="3" id="KW-0996">Nickel insertion</keyword>
<dbReference type="PANTHER" id="PTHR33643:SF1">
    <property type="entry name" value="UREASE ACCESSORY PROTEIN D"/>
    <property type="match status" value="1"/>
</dbReference>
<comment type="similarity">
    <text evidence="1 3">Belongs to the UreD family.</text>
</comment>
<reference evidence="4 5" key="1">
    <citation type="submission" date="2018-06" db="EMBL/GenBank/DDBJ databases">
        <authorList>
            <consortium name="Pathogen Informatics"/>
            <person name="Doyle S."/>
        </authorList>
    </citation>
    <scope>NUCLEOTIDE SEQUENCE [LARGE SCALE GENOMIC DNA]</scope>
    <source>
        <strain evidence="4 5">NCTC10684</strain>
    </source>
</reference>
<name>A0A380WDR9_AMIAI</name>
<evidence type="ECO:0000256" key="3">
    <source>
        <dbReference type="HAMAP-Rule" id="MF_01384"/>
    </source>
</evidence>
<sequence length="284" mass="30317">MTSGISSSVQADAAAISTQRVAARGRIEIDHRAGRSRLARLYQDGAAKIRLPETGADPLEAVLINMAGGLTGGDRLGWEVSVGASARAVITTQACEKVYRALTDRAEVEVRLSVGAGGYLGWLPQETITYDRSAFSRRLDADLAVGAEALIVEATVFGRSAMGERVESGTFRDRWRVRSAGRLIHAEDFSVGPEIEATLGRKASSGGRIAMATLLLVSERSEHLLEPARQIVGDDGGASFWSVGPTGKLLARLYAGDGYTLRKRLMPLVALLNGQAGLPRLWSL</sequence>
<comment type="subcellular location">
    <subcellularLocation>
        <location evidence="3">Cytoplasm</location>
    </subcellularLocation>
</comment>
<keyword evidence="3" id="KW-0963">Cytoplasm</keyword>
<dbReference type="InterPro" id="IPR002669">
    <property type="entry name" value="UreD"/>
</dbReference>
<dbReference type="GO" id="GO:0016151">
    <property type="term" value="F:nickel cation binding"/>
    <property type="evidence" value="ECO:0007669"/>
    <property type="project" value="UniProtKB-UniRule"/>
</dbReference>
<comment type="function">
    <text evidence="3">Required for maturation of urease via the functional incorporation of the urease nickel metallocenter.</text>
</comment>
<protein>
    <recommendedName>
        <fullName evidence="3">Urease accessory protein UreD</fullName>
    </recommendedName>
</protein>
<dbReference type="HAMAP" id="MF_01384">
    <property type="entry name" value="UreD"/>
    <property type="match status" value="1"/>
</dbReference>
<comment type="subunit">
    <text evidence="3">UreD, UreF and UreG form a complex that acts as a GTP-hydrolysis-dependent molecular chaperone, activating the urease apoprotein by helping to assemble the nickel containing metallocenter of UreC. The UreE protein probably delivers the nickel.</text>
</comment>
<dbReference type="EMBL" id="UFSM01000001">
    <property type="protein sequence ID" value="SUU87163.1"/>
    <property type="molecule type" value="Genomic_DNA"/>
</dbReference>
<evidence type="ECO:0000256" key="1">
    <source>
        <dbReference type="ARBA" id="ARBA00007177"/>
    </source>
</evidence>
<dbReference type="Pfam" id="PF01774">
    <property type="entry name" value="UreD"/>
    <property type="match status" value="1"/>
</dbReference>
<evidence type="ECO:0000256" key="2">
    <source>
        <dbReference type="ARBA" id="ARBA00023186"/>
    </source>
</evidence>
<proteinExistence type="inferred from homology"/>
<accession>A0A380WDR9</accession>
<dbReference type="PANTHER" id="PTHR33643">
    <property type="entry name" value="UREASE ACCESSORY PROTEIN D"/>
    <property type="match status" value="1"/>
</dbReference>
<dbReference type="RefSeq" id="WP_115729709.1">
    <property type="nucleotide sequence ID" value="NZ_BAAAVY010000011.1"/>
</dbReference>
<dbReference type="OrthoDB" id="9798842at2"/>
<organism evidence="4 5">
    <name type="scientific">Aminobacter aminovorans</name>
    <name type="common">Chelatobacter heintzii</name>
    <dbReference type="NCBI Taxonomy" id="83263"/>
    <lineage>
        <taxon>Bacteria</taxon>
        <taxon>Pseudomonadati</taxon>
        <taxon>Pseudomonadota</taxon>
        <taxon>Alphaproteobacteria</taxon>
        <taxon>Hyphomicrobiales</taxon>
        <taxon>Phyllobacteriaceae</taxon>
        <taxon>Aminobacter</taxon>
    </lineage>
</organism>